<dbReference type="GeneID" id="33901392"/>
<dbReference type="EMBL" id="KY792993">
    <property type="protein sequence ID" value="ASL69837.1"/>
    <property type="molecule type" value="Genomic_DNA"/>
</dbReference>
<name>A0A221C922_9PLEO</name>
<dbReference type="RefSeq" id="YP_009415193.1">
    <property type="nucleotide sequence ID" value="NC_035636.1"/>
</dbReference>
<dbReference type="PROSITE" id="PS50164">
    <property type="entry name" value="GIY_YIG"/>
    <property type="match status" value="1"/>
</dbReference>
<dbReference type="Gene3D" id="3.40.1440.10">
    <property type="entry name" value="GIY-YIG endonuclease"/>
    <property type="match status" value="1"/>
</dbReference>
<organism evidence="2">
    <name type="scientific">Pseudopithomyces chartarum</name>
    <dbReference type="NCBI Taxonomy" id="1892770"/>
    <lineage>
        <taxon>Eukaryota</taxon>
        <taxon>Fungi</taxon>
        <taxon>Dikarya</taxon>
        <taxon>Ascomycota</taxon>
        <taxon>Pezizomycotina</taxon>
        <taxon>Dothideomycetes</taxon>
        <taxon>Pleosporomycetidae</taxon>
        <taxon>Pleosporales</taxon>
        <taxon>Massarineae</taxon>
        <taxon>Didymosphaeriaceae</taxon>
        <taxon>Pseudopithomyces</taxon>
    </lineage>
</organism>
<dbReference type="NCBIfam" id="TIGR01453">
    <property type="entry name" value="grpIintron_endo"/>
    <property type="match status" value="1"/>
</dbReference>
<dbReference type="InterPro" id="IPR003647">
    <property type="entry name" value="Intron_nuc_1_rpt"/>
</dbReference>
<geneLocation type="mitochondrion" evidence="2"/>
<dbReference type="InterPro" id="IPR036388">
    <property type="entry name" value="WH-like_DNA-bd_sf"/>
</dbReference>
<feature type="domain" description="GIY-YIG" evidence="1">
    <location>
        <begin position="92"/>
        <end position="183"/>
    </location>
</feature>
<dbReference type="SMART" id="SM00465">
    <property type="entry name" value="GIYc"/>
    <property type="match status" value="1"/>
</dbReference>
<dbReference type="SUPFAM" id="SSF82771">
    <property type="entry name" value="GIY-YIG endonuclease"/>
    <property type="match status" value="1"/>
</dbReference>
<dbReference type="SMART" id="SM00497">
    <property type="entry name" value="IENR1"/>
    <property type="match status" value="1"/>
</dbReference>
<reference evidence="2" key="1">
    <citation type="submission" date="2017-03" db="EMBL/GenBank/DDBJ databases">
        <authorList>
            <person name="Afonso C.L."/>
            <person name="Miller P.J."/>
            <person name="Scott M.A."/>
            <person name="Spackman E."/>
            <person name="Goraichik I."/>
            <person name="Dimitrov K.M."/>
            <person name="Suarez D.L."/>
            <person name="Swayne D.E."/>
        </authorList>
    </citation>
    <scope>NUCLEOTIDE SEQUENCE</scope>
</reference>
<dbReference type="InterPro" id="IPR000305">
    <property type="entry name" value="GIY-YIG_endonuc"/>
</dbReference>
<protein>
    <recommendedName>
        <fullName evidence="1">GIY-YIG domain-containing protein</fullName>
    </recommendedName>
</protein>
<dbReference type="SUPFAM" id="SSF64496">
    <property type="entry name" value="DNA-binding domain of intron-encoded endonucleases"/>
    <property type="match status" value="1"/>
</dbReference>
<dbReference type="InterPro" id="IPR010896">
    <property type="entry name" value="NUMOD1"/>
</dbReference>
<accession>A0A221C922</accession>
<evidence type="ECO:0000313" key="2">
    <source>
        <dbReference type="EMBL" id="ASL69837.1"/>
    </source>
</evidence>
<gene>
    <name evidence="2" type="primary">orf309</name>
</gene>
<proteinExistence type="predicted"/>
<evidence type="ECO:0000259" key="1">
    <source>
        <dbReference type="PROSITE" id="PS50164"/>
    </source>
</evidence>
<keyword evidence="2" id="KW-0496">Mitochondrion</keyword>
<dbReference type="CDD" id="cd10445">
    <property type="entry name" value="GIY-YIG_bI1_like"/>
    <property type="match status" value="1"/>
</dbReference>
<dbReference type="Gene3D" id="1.10.10.10">
    <property type="entry name" value="Winged helix-like DNA-binding domain superfamily/Winged helix DNA-binding domain"/>
    <property type="match status" value="1"/>
</dbReference>
<sequence>MSNSPKWFQFNHNKKNNNVNKFNSYYIRPGISTNVNKSNTIGRRHFSITSPQRLVSEELTKFISEKNLNPVFIYEDLSDKTVKSRVLNDTRGLSGIYLILNKVTFDYYIGSASTGRFHARFSNHLFNFHGSKVVKNAVKKHGISSFAFIVLELFPEIVDKENNKKLLDLEDFYLKSLLPNYNILTEAGSSFGYKHNETTRLNMKANYSEERRLAIGSLNKGKSFSPSTIEAMKKSALNRIKPIYSDKSIQNMKKNSKAILVYNMDYTVYGEFPSITEASKSLGCSQKTITRALQTPKKLLRRRWIIKYV</sequence>
<dbReference type="GO" id="GO:0004519">
    <property type="term" value="F:endonuclease activity"/>
    <property type="evidence" value="ECO:0007669"/>
    <property type="project" value="InterPro"/>
</dbReference>
<dbReference type="InterPro" id="IPR006350">
    <property type="entry name" value="Intron_endoG1"/>
</dbReference>
<dbReference type="AlphaFoldDB" id="A0A221C922"/>
<dbReference type="InterPro" id="IPR035901">
    <property type="entry name" value="GIY-YIG_endonuc_sf"/>
</dbReference>
<dbReference type="Pfam" id="PF07453">
    <property type="entry name" value="NUMOD1"/>
    <property type="match status" value="1"/>
</dbReference>